<dbReference type="Pfam" id="PF00514">
    <property type="entry name" value="Arm"/>
    <property type="match status" value="1"/>
</dbReference>
<organism evidence="1">
    <name type="scientific">Heterosigma akashiwo</name>
    <name type="common">Chromophytic alga</name>
    <name type="synonym">Heterosigma carterae</name>
    <dbReference type="NCBI Taxonomy" id="2829"/>
    <lineage>
        <taxon>Eukaryota</taxon>
        <taxon>Sar</taxon>
        <taxon>Stramenopiles</taxon>
        <taxon>Ochrophyta</taxon>
        <taxon>Raphidophyceae</taxon>
        <taxon>Chattonellales</taxon>
        <taxon>Chattonellaceae</taxon>
        <taxon>Heterosigma</taxon>
    </lineage>
</organism>
<dbReference type="InterPro" id="IPR042856">
    <property type="entry name" value="RSP14"/>
</dbReference>
<name>A0A7S3UQ66_HETAK</name>
<dbReference type="EMBL" id="HBIU01002832">
    <property type="protein sequence ID" value="CAE0621927.1"/>
    <property type="molecule type" value="Transcribed_RNA"/>
</dbReference>
<proteinExistence type="predicted"/>
<sequence length="103" mass="10795">MSASNQAAALGALMGVTTVDEGKKAMVPAGGVPMLITLLSDPSRLVRLNAVKTVANVAAFPTIRQAYMEDPAALKALTLLERGEDDLLARHAGVAKRVVLWTP</sequence>
<evidence type="ECO:0000313" key="1">
    <source>
        <dbReference type="EMBL" id="CAE0621927.1"/>
    </source>
</evidence>
<accession>A0A7S3UQ66</accession>
<dbReference type="InterPro" id="IPR011989">
    <property type="entry name" value="ARM-like"/>
</dbReference>
<dbReference type="SUPFAM" id="SSF48371">
    <property type="entry name" value="ARM repeat"/>
    <property type="match status" value="1"/>
</dbReference>
<reference evidence="1" key="1">
    <citation type="submission" date="2021-01" db="EMBL/GenBank/DDBJ databases">
        <authorList>
            <person name="Corre E."/>
            <person name="Pelletier E."/>
            <person name="Niang G."/>
            <person name="Scheremetjew M."/>
            <person name="Finn R."/>
            <person name="Kale V."/>
            <person name="Holt S."/>
            <person name="Cochrane G."/>
            <person name="Meng A."/>
            <person name="Brown T."/>
            <person name="Cohen L."/>
        </authorList>
    </citation>
    <scope>NUCLEOTIDE SEQUENCE</scope>
    <source>
        <strain evidence="1">CCMP3107</strain>
    </source>
</reference>
<gene>
    <name evidence="1" type="ORF">HAKA00212_LOCUS1023</name>
</gene>
<dbReference type="InterPro" id="IPR000225">
    <property type="entry name" value="Armadillo"/>
</dbReference>
<dbReference type="Gene3D" id="1.25.10.10">
    <property type="entry name" value="Leucine-rich Repeat Variant"/>
    <property type="match status" value="1"/>
</dbReference>
<evidence type="ECO:0008006" key="2">
    <source>
        <dbReference type="Google" id="ProtNLM"/>
    </source>
</evidence>
<dbReference type="AlphaFoldDB" id="A0A7S3UQ66"/>
<dbReference type="InterPro" id="IPR016024">
    <property type="entry name" value="ARM-type_fold"/>
</dbReference>
<protein>
    <recommendedName>
        <fullName evidence="2">Armadillo repeat-containing protein 8</fullName>
    </recommendedName>
</protein>
<dbReference type="PANTHER" id="PTHR15599">
    <property type="entry name" value="RTDR1"/>
    <property type="match status" value="1"/>
</dbReference>
<dbReference type="PANTHER" id="PTHR15599:SF1">
    <property type="entry name" value="RADIAL SPOKE HEAD 14 HOMOLOG"/>
    <property type="match status" value="1"/>
</dbReference>